<keyword evidence="2" id="KW-0472">Membrane</keyword>
<reference evidence="3 4" key="2">
    <citation type="submission" date="2019-09" db="EMBL/GenBank/DDBJ databases">
        <title>Taxonomic note: a critical rebuttal of the proposed division of the genus Arcobacter into six genera, emended descriptions of Arcobacter anaerophilus and the genus Arcobacter, and an assessment of genus-level boundaries for Epsilonproteobacteria using in silico genomic comparator tools.</title>
        <authorList>
            <person name="On S.L.W."/>
            <person name="Miller W.G."/>
            <person name="Biggs P."/>
            <person name="Cornelius A."/>
            <person name="Vandamme P."/>
        </authorList>
    </citation>
    <scope>NUCLEOTIDE SEQUENCE [LARGE SCALE GENOMIC DNA]</scope>
    <source>
        <strain evidence="3 4">CCUG 56899</strain>
    </source>
</reference>
<dbReference type="AlphaFoldDB" id="A0A5C2HC23"/>
<gene>
    <name evidence="3" type="ORF">APORC_0884</name>
</gene>
<dbReference type="KEGG" id="apoc:APORC_0884"/>
<name>A0A5C2HC23_9BACT</name>
<accession>A0A5C2HC23</accession>
<evidence type="ECO:0000313" key="4">
    <source>
        <dbReference type="Proteomes" id="UP000322644"/>
    </source>
</evidence>
<keyword evidence="2" id="KW-1133">Transmembrane helix</keyword>
<feature type="coiled-coil region" evidence="1">
    <location>
        <begin position="133"/>
        <end position="168"/>
    </location>
</feature>
<sequence>MIRRKRRKGFLEDFLLIFGILAISFAIYFFVFSDNESSETQTATAVTKENRFLSNLYSEIKEYFFSNLEKDERLEKFILRSKNELENDSSNTHLNYTREDFLSIKDEAQSTNKDKEDFISNNIVEDNLSNENIDEKNSDFVEVQNNIIEKEQEELNIIVEENEEKKKVSSNYKKDENSLNTKKASEFFANFRKKVYQNIKNNIPASSLEKGKDVNIRVTILKNGGYEELIFVDGSIYNYGMIKDQIEAVFPLQIDKSIEGIFPRYYRMKINF</sequence>
<dbReference type="Proteomes" id="UP000322644">
    <property type="component" value="Chromosome"/>
</dbReference>
<reference evidence="3 4" key="1">
    <citation type="submission" date="2019-09" db="EMBL/GenBank/DDBJ databases">
        <title>Complete genome sequencing of four Arcobacter species reveals a diverse suite of mobile elements.</title>
        <authorList>
            <person name="Miller W.G."/>
            <person name="Yee E."/>
            <person name="Bono J.L."/>
        </authorList>
    </citation>
    <scope>NUCLEOTIDE SEQUENCE [LARGE SCALE GENOMIC DNA]</scope>
    <source>
        <strain evidence="3 4">CCUG 56899</strain>
    </source>
</reference>
<keyword evidence="1" id="KW-0175">Coiled coil</keyword>
<dbReference type="RefSeq" id="WP_066387051.1">
    <property type="nucleotide sequence ID" value="NZ_CP036246.2"/>
</dbReference>
<evidence type="ECO:0000313" key="3">
    <source>
        <dbReference type="EMBL" id="QEP40486.1"/>
    </source>
</evidence>
<organism evidence="3 4">
    <name type="scientific">Arcobacter porcinus</name>
    <dbReference type="NCBI Taxonomy" id="1935204"/>
    <lineage>
        <taxon>Bacteria</taxon>
        <taxon>Pseudomonadati</taxon>
        <taxon>Campylobacterota</taxon>
        <taxon>Epsilonproteobacteria</taxon>
        <taxon>Campylobacterales</taxon>
        <taxon>Arcobacteraceae</taxon>
        <taxon>Arcobacter</taxon>
    </lineage>
</organism>
<proteinExistence type="predicted"/>
<evidence type="ECO:0000256" key="2">
    <source>
        <dbReference type="SAM" id="Phobius"/>
    </source>
</evidence>
<protein>
    <submittedName>
        <fullName evidence="3">Uncharacterized protein</fullName>
    </submittedName>
</protein>
<keyword evidence="2" id="KW-0812">Transmembrane</keyword>
<feature type="transmembrane region" description="Helical" evidence="2">
    <location>
        <begin position="12"/>
        <end position="31"/>
    </location>
</feature>
<evidence type="ECO:0000256" key="1">
    <source>
        <dbReference type="SAM" id="Coils"/>
    </source>
</evidence>
<dbReference type="EMBL" id="CP036246">
    <property type="protein sequence ID" value="QEP40486.1"/>
    <property type="molecule type" value="Genomic_DNA"/>
</dbReference>